<dbReference type="AlphaFoldDB" id="A0A443KCJ3"/>
<reference evidence="1 2" key="2">
    <citation type="submission" date="2019-01" db="EMBL/GenBank/DDBJ databases">
        <authorList>
            <person name="Li Y."/>
        </authorList>
    </citation>
    <scope>NUCLEOTIDE SEQUENCE [LARGE SCALE GENOMIC DNA]</scope>
    <source>
        <strain evidence="1 2">07D10-4-3</strain>
    </source>
</reference>
<comment type="caution">
    <text evidence="1">The sequence shown here is derived from an EMBL/GenBank/DDBJ whole genome shotgun (WGS) entry which is preliminary data.</text>
</comment>
<protein>
    <submittedName>
        <fullName evidence="1">Uncharacterized protein</fullName>
    </submittedName>
</protein>
<organism evidence="1 2">
    <name type="scientific">Paenirhodobacter populi</name>
    <dbReference type="NCBI Taxonomy" id="2306993"/>
    <lineage>
        <taxon>Bacteria</taxon>
        <taxon>Pseudomonadati</taxon>
        <taxon>Pseudomonadota</taxon>
        <taxon>Alphaproteobacteria</taxon>
        <taxon>Rhodobacterales</taxon>
        <taxon>Rhodobacter group</taxon>
        <taxon>Paenirhodobacter</taxon>
    </lineage>
</organism>
<evidence type="ECO:0000313" key="2">
    <source>
        <dbReference type="Proteomes" id="UP000284451"/>
    </source>
</evidence>
<dbReference type="EMBL" id="SAUY01000015">
    <property type="protein sequence ID" value="RWR30508.1"/>
    <property type="molecule type" value="Genomic_DNA"/>
</dbReference>
<sequence length="208" mass="22526">MNVRELTFRGEDTPQLYACDVCGSSFSPKIYACADDLAHATARQAAEECCAPRHCACGVEIEKYYTACATCRERNRLKAATIVTDYTGPVQSDQVEGSEWGEGYSSSVDALRNYCDDPAPAYCWPCKASPLRLDLDSILESALDDQHEDAAEQIVGDDELGAAIDKFNAAQTCITYYPDHTRVIVLDQARFDAILHPAPAGAGKGGDA</sequence>
<accession>A0A443KCJ3</accession>
<dbReference type="RefSeq" id="WP_128232714.1">
    <property type="nucleotide sequence ID" value="NZ_SAUY01000015.1"/>
</dbReference>
<evidence type="ECO:0000313" key="1">
    <source>
        <dbReference type="EMBL" id="RWR30508.1"/>
    </source>
</evidence>
<dbReference type="Proteomes" id="UP000284451">
    <property type="component" value="Unassembled WGS sequence"/>
</dbReference>
<name>A0A443KCJ3_9RHOB</name>
<reference evidence="1 2" key="1">
    <citation type="submission" date="2019-01" db="EMBL/GenBank/DDBJ databases">
        <title>Sinorhodobacter populi sp. nov. isolated from the symptomatic bark tissue of Populus euramericana canker.</title>
        <authorList>
            <person name="Xu G."/>
        </authorList>
    </citation>
    <scope>NUCLEOTIDE SEQUENCE [LARGE SCALE GENOMIC DNA]</scope>
    <source>
        <strain evidence="1 2">07D10-4-3</strain>
    </source>
</reference>
<gene>
    <name evidence="1" type="ORF">D2T29_12620</name>
</gene>
<proteinExistence type="predicted"/>